<evidence type="ECO:0000313" key="2">
    <source>
        <dbReference type="EMBL" id="SFG03797.1"/>
    </source>
</evidence>
<dbReference type="Gene3D" id="3.30.870.10">
    <property type="entry name" value="Endonuclease Chain A"/>
    <property type="match status" value="1"/>
</dbReference>
<dbReference type="Pfam" id="PF13091">
    <property type="entry name" value="PLDc_2"/>
    <property type="match status" value="1"/>
</dbReference>
<dbReference type="SUPFAM" id="SSF56024">
    <property type="entry name" value="Phospholipase D/nuclease"/>
    <property type="match status" value="1"/>
</dbReference>
<dbReference type="InterPro" id="IPR025202">
    <property type="entry name" value="PLD-like_dom"/>
</dbReference>
<dbReference type="Proteomes" id="UP000199116">
    <property type="component" value="Unassembled WGS sequence"/>
</dbReference>
<dbReference type="RefSeq" id="WP_093305734.1">
    <property type="nucleotide sequence ID" value="NZ_FOOH01000022.1"/>
</dbReference>
<evidence type="ECO:0000259" key="1">
    <source>
        <dbReference type="Pfam" id="PF13091"/>
    </source>
</evidence>
<proteinExistence type="predicted"/>
<keyword evidence="3" id="KW-1185">Reference proteome</keyword>
<protein>
    <submittedName>
        <fullName evidence="2">PLD-like domain-containing protein</fullName>
    </submittedName>
</protein>
<gene>
    <name evidence="2" type="ORF">SAMN04488033_12240</name>
</gene>
<name>A0A1I2NQ53_9FLAO</name>
<feature type="domain" description="Phospholipase D-like" evidence="1">
    <location>
        <begin position="14"/>
        <end position="133"/>
    </location>
</feature>
<organism evidence="2 3">
    <name type="scientific">Salegentibacter agarivorans</name>
    <dbReference type="NCBI Taxonomy" id="345907"/>
    <lineage>
        <taxon>Bacteria</taxon>
        <taxon>Pseudomonadati</taxon>
        <taxon>Bacteroidota</taxon>
        <taxon>Flavobacteriia</taxon>
        <taxon>Flavobacteriales</taxon>
        <taxon>Flavobacteriaceae</taxon>
        <taxon>Salegentibacter</taxon>
    </lineage>
</organism>
<dbReference type="EMBL" id="FOOH01000022">
    <property type="protein sequence ID" value="SFG03797.1"/>
    <property type="molecule type" value="Genomic_DNA"/>
</dbReference>
<accession>A0A1I2NQ53</accession>
<dbReference type="AlphaFoldDB" id="A0A1I2NQ53"/>
<sequence>MAKYLDTSQISSELMQLLKEAREKIILVTFSLQVNEQIQERLRTKSKLGTLSEITIIYGNTQLKEKELKWMEDIDDLKVFQKKNLHAKCYINENKAIISSMNLYDYSQAKNIEMGFLIERDEDNEAYEKMMEDINDLKINGDRKKLDELEEIGKGDLENNKATKNEKSHAKQPIRLSYLQQIQKFLLEDFRKQFSHEIKQKSESILSDEDIVNIVTSQNISVSGLVNILRNRKKADQLSHHIIDIMNWSQSYTVGEIIDTRYQNDQFSYDQIKMKTLGENLTRWYDTKQELPQRGETVAVTLNKNWFNDYFILEESKEEDSKGETKIIDFSNSVYRSTKELSEITSLSSREINSILVDNKLMEKEGNDWYATKKGNSYGALQKEGRYGKFILWPEEIVDLMSLLN</sequence>
<reference evidence="3" key="1">
    <citation type="submission" date="2016-10" db="EMBL/GenBank/DDBJ databases">
        <authorList>
            <person name="Varghese N."/>
            <person name="Submissions S."/>
        </authorList>
    </citation>
    <scope>NUCLEOTIDE SEQUENCE [LARGE SCALE GENOMIC DNA]</scope>
    <source>
        <strain evidence="3">DSM 23515</strain>
    </source>
</reference>
<evidence type="ECO:0000313" key="3">
    <source>
        <dbReference type="Proteomes" id="UP000199116"/>
    </source>
</evidence>